<dbReference type="InterPro" id="IPR047961">
    <property type="entry name" value="Transp_suffix-like"/>
</dbReference>
<comment type="caution">
    <text evidence="1">The sequence shown here is derived from an EMBL/GenBank/DDBJ whole genome shotgun (WGS) entry which is preliminary data.</text>
</comment>
<name>A0A8J7Z1Q2_9CYAN</name>
<proteinExistence type="predicted"/>
<dbReference type="AlphaFoldDB" id="A0A8J7Z1Q2"/>
<organism evidence="1 2">
    <name type="scientific">Myxacorys almedinensis A</name>
    <dbReference type="NCBI Taxonomy" id="2690445"/>
    <lineage>
        <taxon>Bacteria</taxon>
        <taxon>Bacillati</taxon>
        <taxon>Cyanobacteriota</taxon>
        <taxon>Cyanophyceae</taxon>
        <taxon>Leptolyngbyales</taxon>
        <taxon>Leptolyngbyaceae</taxon>
        <taxon>Myxacorys</taxon>
        <taxon>Myxacorys almedinensis</taxon>
    </lineage>
</organism>
<dbReference type="Proteomes" id="UP000646053">
    <property type="component" value="Unassembled WGS sequence"/>
</dbReference>
<dbReference type="RefSeq" id="WP_162423113.1">
    <property type="nucleotide sequence ID" value="NZ_WVIE01000009.1"/>
</dbReference>
<gene>
    <name evidence="1" type="ORF">GS601_09925</name>
</gene>
<keyword evidence="2" id="KW-1185">Reference proteome</keyword>
<dbReference type="NCBIfam" id="NF033684">
    <property type="entry name" value="suffix_2_RND"/>
    <property type="match status" value="1"/>
</dbReference>
<evidence type="ECO:0000313" key="2">
    <source>
        <dbReference type="Proteomes" id="UP000646053"/>
    </source>
</evidence>
<accession>A0A8J7Z1Q2</accession>
<dbReference type="EMBL" id="WVIE01000009">
    <property type="protein sequence ID" value="NDJ17605.1"/>
    <property type="molecule type" value="Genomic_DNA"/>
</dbReference>
<reference evidence="1" key="1">
    <citation type="submission" date="2019-12" db="EMBL/GenBank/DDBJ databases">
        <title>High-Quality draft genome sequences of three cyanobacteria isolated from the limestone walls of the Old Cathedral of Coimbra.</title>
        <authorList>
            <person name="Tiago I."/>
            <person name="Soares F."/>
            <person name="Portugal A."/>
        </authorList>
    </citation>
    <scope>NUCLEOTIDE SEQUENCE</scope>
    <source>
        <strain evidence="1">A</strain>
    </source>
</reference>
<sequence length="66" mass="7202">MRKVGIGLIIVSFVPWGLAFAVPFMRLPLSQKAATAVALFMWHKNNILDWGTDCRQGSSGSLPTVV</sequence>
<evidence type="ECO:0000313" key="1">
    <source>
        <dbReference type="EMBL" id="NDJ17605.1"/>
    </source>
</evidence>
<protein>
    <submittedName>
        <fullName evidence="1">Transporter suffix domain-containing protein</fullName>
    </submittedName>
</protein>